<dbReference type="AlphaFoldDB" id="A0A8J2LWP6"/>
<protein>
    <submittedName>
        <fullName evidence="2">Uncharacterized protein</fullName>
    </submittedName>
</protein>
<name>A0A8J2LWP6_9HEXA</name>
<evidence type="ECO:0000313" key="3">
    <source>
        <dbReference type="Proteomes" id="UP000708208"/>
    </source>
</evidence>
<organism evidence="2 3">
    <name type="scientific">Allacma fusca</name>
    <dbReference type="NCBI Taxonomy" id="39272"/>
    <lineage>
        <taxon>Eukaryota</taxon>
        <taxon>Metazoa</taxon>
        <taxon>Ecdysozoa</taxon>
        <taxon>Arthropoda</taxon>
        <taxon>Hexapoda</taxon>
        <taxon>Collembola</taxon>
        <taxon>Symphypleona</taxon>
        <taxon>Sminthuridae</taxon>
        <taxon>Allacma</taxon>
    </lineage>
</organism>
<feature type="region of interest" description="Disordered" evidence="1">
    <location>
        <begin position="112"/>
        <end position="133"/>
    </location>
</feature>
<proteinExistence type="predicted"/>
<gene>
    <name evidence="2" type="ORF">AFUS01_LOCUS39455</name>
</gene>
<dbReference type="Proteomes" id="UP000708208">
    <property type="component" value="Unassembled WGS sequence"/>
</dbReference>
<keyword evidence="3" id="KW-1185">Reference proteome</keyword>
<comment type="caution">
    <text evidence="2">The sequence shown here is derived from an EMBL/GenBank/DDBJ whole genome shotgun (WGS) entry which is preliminary data.</text>
</comment>
<accession>A0A8J2LWP6</accession>
<dbReference type="EMBL" id="CAJVCH010552187">
    <property type="protein sequence ID" value="CAG7829596.1"/>
    <property type="molecule type" value="Genomic_DNA"/>
</dbReference>
<evidence type="ECO:0000256" key="1">
    <source>
        <dbReference type="SAM" id="MobiDB-lite"/>
    </source>
</evidence>
<reference evidence="2" key="1">
    <citation type="submission" date="2021-06" db="EMBL/GenBank/DDBJ databases">
        <authorList>
            <person name="Hodson N. C."/>
            <person name="Mongue J. A."/>
            <person name="Jaron S. K."/>
        </authorList>
    </citation>
    <scope>NUCLEOTIDE SEQUENCE</scope>
</reference>
<sequence>NWRATLASSCAAVAVEVVALVRVAAAVVVEVVVAVVVGVVVNVAVVNPVVSAGAESHTAVAAIDAVVVHVDVELALPVAVAADSLPQAQITPLKGQLLHCSLNSDAHYSSNIRKNTKKNPGVPSYVSINPPLS</sequence>
<feature type="non-terminal residue" evidence="2">
    <location>
        <position position="1"/>
    </location>
</feature>
<evidence type="ECO:0000313" key="2">
    <source>
        <dbReference type="EMBL" id="CAG7829596.1"/>
    </source>
</evidence>